<dbReference type="Gene3D" id="1.10.3210.10">
    <property type="entry name" value="Hypothetical protein af1432"/>
    <property type="match status" value="1"/>
</dbReference>
<dbReference type="InterPro" id="IPR037522">
    <property type="entry name" value="HD_GYP_dom"/>
</dbReference>
<dbReference type="SUPFAM" id="SSF109604">
    <property type="entry name" value="HD-domain/PDEase-like"/>
    <property type="match status" value="1"/>
</dbReference>
<accession>A0A229ULF2</accession>
<evidence type="ECO:0000259" key="1">
    <source>
        <dbReference type="PROSITE" id="PS51831"/>
    </source>
</evidence>
<keyword evidence="4" id="KW-1185">Reference proteome</keyword>
<dbReference type="EMBL" id="NMQW01000033">
    <property type="protein sequence ID" value="OXM84240.1"/>
    <property type="molecule type" value="Genomic_DNA"/>
</dbReference>
<dbReference type="PROSITE" id="PS51832">
    <property type="entry name" value="HD_GYP"/>
    <property type="match status" value="1"/>
</dbReference>
<comment type="caution">
    <text evidence="3">The sequence shown here is derived from an EMBL/GenBank/DDBJ whole genome shotgun (WGS) entry which is preliminary data.</text>
</comment>
<dbReference type="Pfam" id="PF13487">
    <property type="entry name" value="HD_5"/>
    <property type="match status" value="1"/>
</dbReference>
<evidence type="ECO:0000313" key="4">
    <source>
        <dbReference type="Proteomes" id="UP000215509"/>
    </source>
</evidence>
<reference evidence="3 4" key="1">
    <citation type="submission" date="2017-07" db="EMBL/GenBank/DDBJ databases">
        <title>Genome sequencing and assembly of Paenibacillus rigui.</title>
        <authorList>
            <person name="Mayilraj S."/>
        </authorList>
    </citation>
    <scope>NUCLEOTIDE SEQUENCE [LARGE SCALE GENOMIC DNA]</scope>
    <source>
        <strain evidence="3 4">JCM 16352</strain>
    </source>
</reference>
<feature type="domain" description="HD-GYP" evidence="2">
    <location>
        <begin position="119"/>
        <end position="314"/>
    </location>
</feature>
<dbReference type="RefSeq" id="WP_094016812.1">
    <property type="nucleotide sequence ID" value="NZ_NMQW01000033.1"/>
</dbReference>
<organism evidence="3 4">
    <name type="scientific">Paenibacillus rigui</name>
    <dbReference type="NCBI Taxonomy" id="554312"/>
    <lineage>
        <taxon>Bacteria</taxon>
        <taxon>Bacillati</taxon>
        <taxon>Bacillota</taxon>
        <taxon>Bacilli</taxon>
        <taxon>Bacillales</taxon>
        <taxon>Paenibacillaceae</taxon>
        <taxon>Paenibacillus</taxon>
    </lineage>
</organism>
<gene>
    <name evidence="3" type="ORF">CF651_20860</name>
</gene>
<evidence type="ECO:0000259" key="2">
    <source>
        <dbReference type="PROSITE" id="PS51832"/>
    </source>
</evidence>
<evidence type="ECO:0000313" key="3">
    <source>
        <dbReference type="EMBL" id="OXM84240.1"/>
    </source>
</evidence>
<dbReference type="Proteomes" id="UP000215509">
    <property type="component" value="Unassembled WGS sequence"/>
</dbReference>
<dbReference type="InterPro" id="IPR003607">
    <property type="entry name" value="HD/PDEase_dom"/>
</dbReference>
<dbReference type="NCBIfam" id="TIGR00277">
    <property type="entry name" value="HDIG"/>
    <property type="match status" value="1"/>
</dbReference>
<dbReference type="GO" id="GO:0016787">
    <property type="term" value="F:hydrolase activity"/>
    <property type="evidence" value="ECO:0007669"/>
    <property type="project" value="UniProtKB-KW"/>
</dbReference>
<name>A0A229ULF2_9BACL</name>
<feature type="domain" description="HD" evidence="1">
    <location>
        <begin position="141"/>
        <end position="263"/>
    </location>
</feature>
<dbReference type="InterPro" id="IPR006674">
    <property type="entry name" value="HD_domain"/>
</dbReference>
<proteinExistence type="predicted"/>
<dbReference type="PANTHER" id="PTHR43155">
    <property type="entry name" value="CYCLIC DI-GMP PHOSPHODIESTERASE PA4108-RELATED"/>
    <property type="match status" value="1"/>
</dbReference>
<dbReference type="PROSITE" id="PS51831">
    <property type="entry name" value="HD"/>
    <property type="match status" value="1"/>
</dbReference>
<protein>
    <submittedName>
        <fullName evidence="3">HD family phosphohydrolase</fullName>
    </submittedName>
</protein>
<dbReference type="PANTHER" id="PTHR43155:SF2">
    <property type="entry name" value="CYCLIC DI-GMP PHOSPHODIESTERASE PA4108"/>
    <property type="match status" value="1"/>
</dbReference>
<dbReference type="AlphaFoldDB" id="A0A229ULF2"/>
<dbReference type="SMART" id="SM00471">
    <property type="entry name" value="HDc"/>
    <property type="match status" value="1"/>
</dbReference>
<dbReference type="OrthoDB" id="9759601at2"/>
<keyword evidence="3" id="KW-0378">Hydrolase</keyword>
<dbReference type="InterPro" id="IPR006675">
    <property type="entry name" value="HDIG_dom"/>
</dbReference>
<sequence>MKIPVEDLQIGDRTGSDVFNWNGLLVVSAHTVLNEDDIEKLQRHQIDYVDIMIRYNGQAGQSQPAAAPASVAVAGKQVIAQTEAYQEAVDGIKQLFEQIQISGAIHEDDVQQCFAPLANQCEQEHDVVSLLLTLNNKDDYTYQHSVQVGMISYYIAKWLGQTESDALLAGKAGYLHDIGKSKIDNAILQKPAKLTEEEFSEVKRHTHYGYEMIKACGFNEALALAALQHHERLDGSGYPLQLKGTEIHPMAKIVAVADIYSAMISQRIYQEKQDLLYVLKELHRMSFGMLDAQITQVFIRNMLPNFIGKKALLTSGEVGIIILTHPTDFFNPLVQVDDHFINLAERPDLEIQEIYM</sequence>
<dbReference type="CDD" id="cd00077">
    <property type="entry name" value="HDc"/>
    <property type="match status" value="1"/>
</dbReference>